<keyword evidence="8" id="KW-1185">Reference proteome</keyword>
<dbReference type="PANTHER" id="PTHR30570">
    <property type="entry name" value="PERIPLASMIC PHOSPHATE BINDING COMPONENT OF PHOSPHATE ABC TRANSPORTER"/>
    <property type="match status" value="1"/>
</dbReference>
<dbReference type="Proteomes" id="UP000324233">
    <property type="component" value="Chromosome"/>
</dbReference>
<dbReference type="GO" id="GO:0006817">
    <property type="term" value="P:phosphate ion transport"/>
    <property type="evidence" value="ECO:0007669"/>
    <property type="project" value="UniProtKB-UniRule"/>
</dbReference>
<dbReference type="EMBL" id="CP042997">
    <property type="protein sequence ID" value="QEH36884.1"/>
    <property type="molecule type" value="Genomic_DNA"/>
</dbReference>
<accession>A0A5B9W9E1</accession>
<comment type="similarity">
    <text evidence="1 4">Belongs to the PstS family.</text>
</comment>
<evidence type="ECO:0000256" key="2">
    <source>
        <dbReference type="ARBA" id="ARBA00022448"/>
    </source>
</evidence>
<dbReference type="InterPro" id="IPR050811">
    <property type="entry name" value="Phosphate_ABC_transporter"/>
</dbReference>
<evidence type="ECO:0000313" key="8">
    <source>
        <dbReference type="Proteomes" id="UP000324233"/>
    </source>
</evidence>
<feature type="domain" description="PBP" evidence="6">
    <location>
        <begin position="36"/>
        <end position="313"/>
    </location>
</feature>
<evidence type="ECO:0000256" key="5">
    <source>
        <dbReference type="SAM" id="MobiDB-lite"/>
    </source>
</evidence>
<evidence type="ECO:0000256" key="3">
    <source>
        <dbReference type="ARBA" id="ARBA00022729"/>
    </source>
</evidence>
<organism evidence="7 8">
    <name type="scientific">Aquisphaera giovannonii</name>
    <dbReference type="NCBI Taxonomy" id="406548"/>
    <lineage>
        <taxon>Bacteria</taxon>
        <taxon>Pseudomonadati</taxon>
        <taxon>Planctomycetota</taxon>
        <taxon>Planctomycetia</taxon>
        <taxon>Isosphaerales</taxon>
        <taxon>Isosphaeraceae</taxon>
        <taxon>Aquisphaera</taxon>
    </lineage>
</organism>
<proteinExistence type="inferred from homology"/>
<dbReference type="SUPFAM" id="SSF53850">
    <property type="entry name" value="Periplasmic binding protein-like II"/>
    <property type="match status" value="1"/>
</dbReference>
<gene>
    <name evidence="7" type="primary">pstS</name>
    <name evidence="7" type="ORF">OJF2_54690</name>
</gene>
<feature type="region of interest" description="Disordered" evidence="5">
    <location>
        <begin position="192"/>
        <end position="233"/>
    </location>
</feature>
<keyword evidence="4" id="KW-0592">Phosphate transport</keyword>
<sequence>MRSMRLKAAGILSLASLLAGCGGGDEAGSSGPGGAGAPRGTVEVDGSSTVFRISRAAQEAFESVNPNTTVVVNNHGTGGGFGRYLQGEVDIVDASRDAKPDEESKAKAQGIDWTRFTVGNDGITVVVNPKNTFVQSLSVEQLRKLWQPGSTVKTWKDLDPNWPDRQIRLYSPDNDSGTYEFFVEAIVGKPKAPAAAPASDGQAKAAASKGQAATPKGQRDDVQQSADDNTLVNGVSNDEDGIGYFGYAYYAANKERLRPVAVQNGPEAKPVLPSAETIADKSYRPLSRPLFIFVKNSAAKRPEVKQFLNFYLDNVKKLSVDGGYDPPTDDDLKANQQAAARLYGAAEPAAKP</sequence>
<protein>
    <recommendedName>
        <fullName evidence="4">Phosphate-binding protein</fullName>
    </recommendedName>
</protein>
<dbReference type="OrthoDB" id="9790048at2"/>
<name>A0A5B9W9E1_9BACT</name>
<dbReference type="NCBIfam" id="TIGR02136">
    <property type="entry name" value="ptsS_2"/>
    <property type="match status" value="1"/>
</dbReference>
<keyword evidence="3" id="KW-0732">Signal</keyword>
<dbReference type="InterPro" id="IPR024370">
    <property type="entry name" value="PBP_domain"/>
</dbReference>
<comment type="function">
    <text evidence="4">Involved in the system for phosphate transport across the cytoplasmic membrane.</text>
</comment>
<evidence type="ECO:0000313" key="7">
    <source>
        <dbReference type="EMBL" id="QEH36884.1"/>
    </source>
</evidence>
<feature type="compositionally biased region" description="Polar residues" evidence="5">
    <location>
        <begin position="223"/>
        <end position="233"/>
    </location>
</feature>
<dbReference type="Pfam" id="PF12849">
    <property type="entry name" value="PBP_like_2"/>
    <property type="match status" value="1"/>
</dbReference>
<evidence type="ECO:0000256" key="1">
    <source>
        <dbReference type="ARBA" id="ARBA00008725"/>
    </source>
</evidence>
<reference evidence="7 8" key="1">
    <citation type="submission" date="2019-08" db="EMBL/GenBank/DDBJ databases">
        <title>Deep-cultivation of Planctomycetes and their phenomic and genomic characterization uncovers novel biology.</title>
        <authorList>
            <person name="Wiegand S."/>
            <person name="Jogler M."/>
            <person name="Boedeker C."/>
            <person name="Pinto D."/>
            <person name="Vollmers J."/>
            <person name="Rivas-Marin E."/>
            <person name="Kohn T."/>
            <person name="Peeters S.H."/>
            <person name="Heuer A."/>
            <person name="Rast P."/>
            <person name="Oberbeckmann S."/>
            <person name="Bunk B."/>
            <person name="Jeske O."/>
            <person name="Meyerdierks A."/>
            <person name="Storesund J.E."/>
            <person name="Kallscheuer N."/>
            <person name="Luecker S."/>
            <person name="Lage O.M."/>
            <person name="Pohl T."/>
            <person name="Merkel B.J."/>
            <person name="Hornburger P."/>
            <person name="Mueller R.-W."/>
            <person name="Bruemmer F."/>
            <person name="Labrenz M."/>
            <person name="Spormann A.M."/>
            <person name="Op den Camp H."/>
            <person name="Overmann J."/>
            <person name="Amann R."/>
            <person name="Jetten M.S.M."/>
            <person name="Mascher T."/>
            <person name="Medema M.H."/>
            <person name="Devos D.P."/>
            <person name="Kaster A.-K."/>
            <person name="Ovreas L."/>
            <person name="Rohde M."/>
            <person name="Galperin M.Y."/>
            <person name="Jogler C."/>
        </authorList>
    </citation>
    <scope>NUCLEOTIDE SEQUENCE [LARGE SCALE GENOMIC DNA]</scope>
    <source>
        <strain evidence="7 8">OJF2</strain>
    </source>
</reference>
<dbReference type="KEGG" id="agv:OJF2_54690"/>
<dbReference type="GO" id="GO:0042301">
    <property type="term" value="F:phosphate ion binding"/>
    <property type="evidence" value="ECO:0007669"/>
    <property type="project" value="UniProtKB-UniRule"/>
</dbReference>
<dbReference type="RefSeq" id="WP_148596517.1">
    <property type="nucleotide sequence ID" value="NZ_CP042997.1"/>
</dbReference>
<evidence type="ECO:0000256" key="4">
    <source>
        <dbReference type="RuleBase" id="RU367119"/>
    </source>
</evidence>
<dbReference type="PROSITE" id="PS51257">
    <property type="entry name" value="PROKAR_LIPOPROTEIN"/>
    <property type="match status" value="1"/>
</dbReference>
<dbReference type="CDD" id="cd13654">
    <property type="entry name" value="PBP2_phosphate_like_2"/>
    <property type="match status" value="1"/>
</dbReference>
<feature type="compositionally biased region" description="Low complexity" evidence="5">
    <location>
        <begin position="192"/>
        <end position="213"/>
    </location>
</feature>
<dbReference type="PANTHER" id="PTHR30570:SF1">
    <property type="entry name" value="PHOSPHATE-BINDING PROTEIN PSTS"/>
    <property type="match status" value="1"/>
</dbReference>
<dbReference type="Gene3D" id="3.40.190.10">
    <property type="entry name" value="Periplasmic binding protein-like II"/>
    <property type="match status" value="2"/>
</dbReference>
<evidence type="ECO:0000259" key="6">
    <source>
        <dbReference type="Pfam" id="PF12849"/>
    </source>
</evidence>
<keyword evidence="2 4" id="KW-0813">Transport</keyword>
<dbReference type="InterPro" id="IPR011862">
    <property type="entry name" value="Phos-bd"/>
</dbReference>
<dbReference type="AlphaFoldDB" id="A0A5B9W9E1"/>